<gene>
    <name evidence="1" type="ORF">KUF71_016393</name>
</gene>
<dbReference type="InterPro" id="IPR022048">
    <property type="entry name" value="Envelope_fusion-like"/>
</dbReference>
<reference evidence="1" key="1">
    <citation type="submission" date="2021-07" db="EMBL/GenBank/DDBJ databases">
        <authorList>
            <person name="Catto M.A."/>
            <person name="Jacobson A."/>
            <person name="Kennedy G."/>
            <person name="Labadie P."/>
            <person name="Hunt B.G."/>
            <person name="Srinivasan R."/>
        </authorList>
    </citation>
    <scope>NUCLEOTIDE SEQUENCE</scope>
    <source>
        <strain evidence="1">PL_HMW_Pooled</strain>
        <tissue evidence="1">Head</tissue>
    </source>
</reference>
<dbReference type="EMBL" id="JAHWGI010001441">
    <property type="protein sequence ID" value="KAK3932927.1"/>
    <property type="molecule type" value="Genomic_DNA"/>
</dbReference>
<protein>
    <submittedName>
        <fullName evidence="1">Transposon Tf2-9 polyprotein</fullName>
    </submittedName>
</protein>
<sequence>MIHSSTQETPFYLVHLRDANVSADLLQPHRVFYDTGDDYIQNTLHKIDVVTKLAVQHLAASAERRARAFNKKSRPHNIKPGDKVFLWDDLPPRHMSRKLLPFYKGPFRVLSMPGPVTARIQWIYPPRARDVEPRIVHVNKLRFAPDLDPLGQPLDVTDFVDSQAPLPARALVLLLLAVAAWGKEPTATRGRPVAKMPNNTMLADVSVEQPDGLNAGCIFTQRGDLYFSVSDWLLVLKVQRVDTYMTVVDALINKFAALHDQYVESTSTLHNTVIRDEIGGMLMELTQIKRDLSVFRAYVNNTELPDATVNATLTPPVAVGNATQTNTTAAPSRGKRQVPIPAGIVPNCSMTDPANLCHPANVFLPLWVPSASSPKAADLSHYLIIYKHNFAQAFYNHSSYHYSYGTHHYRSHHVNNNAAAVLYHPPSPLSSSGHSLACVAPRSYFCPPYVNHYHAAIAAGFSPHNSQDVLPCPSSHLHYLLDDHHHYLHYHLSPSPFHFHYLYYDLVPFPSPSDCYCRYVHDYSSPRGFLDFHYNPFTPPSASPSSCGRCPQPSPVVRSPRLGIKHPYAYKRLRDQLAKAAKAPTTVVPPTVRTVVDDLPDGDTERRLLKEFRDWKMADFLRDINLTAIPQPVPHHRSRRGVFKSWFGIMDSADRENLQSRFDEMKLKIDGLRVLQDAQTGLANVTLARFLAQDRMIEALKQLEKESFQITIDQQNQYMEYALKMRRMHALIAQVRSEVKTFLTAFHFAELNNMLSPAFVDAEAFSKLLTQLSEQLPSLESNSRFFPTPDRIDYYFRVARASAVVTTDAMHLHVHLPLVFTTRKYKLYEITPFPRKLNNSDIYSFYSTDTKYIAVDEPQKTHVLLTDADLRSCHDHPETPICSPAVPVHEEEDTCAIALLLSDKAKIDTLCEPYLHFVKNPPPTFVSYRAGHTWAFSVPEKTKLVLTDTQGRHLQSNVTMLPQTGILHLPAFTIAKALGVALYSGSTFVSHEDLSGSLILPDIPSVELPQLALNNTNRHIIIEQLDVLFNKSAQLGLDGALRLQEIKAALELPWFRDWHTHALAYSRDASGTGRPHPRDFGSVFHSQAPRWIRNTCPSASRLHKAAMLQILRKS</sequence>
<proteinExistence type="predicted"/>
<keyword evidence="2" id="KW-1185">Reference proteome</keyword>
<evidence type="ECO:0000313" key="1">
    <source>
        <dbReference type="EMBL" id="KAK3932927.1"/>
    </source>
</evidence>
<accession>A0AAE1I3V1</accession>
<dbReference type="Proteomes" id="UP001219518">
    <property type="component" value="Unassembled WGS sequence"/>
</dbReference>
<feature type="non-terminal residue" evidence="1">
    <location>
        <position position="1"/>
    </location>
</feature>
<organism evidence="1 2">
    <name type="scientific">Frankliniella fusca</name>
    <dbReference type="NCBI Taxonomy" id="407009"/>
    <lineage>
        <taxon>Eukaryota</taxon>
        <taxon>Metazoa</taxon>
        <taxon>Ecdysozoa</taxon>
        <taxon>Arthropoda</taxon>
        <taxon>Hexapoda</taxon>
        <taxon>Insecta</taxon>
        <taxon>Pterygota</taxon>
        <taxon>Neoptera</taxon>
        <taxon>Paraneoptera</taxon>
        <taxon>Thysanoptera</taxon>
        <taxon>Terebrantia</taxon>
        <taxon>Thripoidea</taxon>
        <taxon>Thripidae</taxon>
        <taxon>Frankliniella</taxon>
    </lineage>
</organism>
<dbReference type="AlphaFoldDB" id="A0AAE1I3V1"/>
<evidence type="ECO:0000313" key="2">
    <source>
        <dbReference type="Proteomes" id="UP001219518"/>
    </source>
</evidence>
<name>A0AAE1I3V1_9NEOP</name>
<dbReference type="Pfam" id="PF12259">
    <property type="entry name" value="Baculo_F"/>
    <property type="match status" value="1"/>
</dbReference>
<comment type="caution">
    <text evidence="1">The sequence shown here is derived from an EMBL/GenBank/DDBJ whole genome shotgun (WGS) entry which is preliminary data.</text>
</comment>
<reference evidence="1" key="2">
    <citation type="journal article" date="2023" name="BMC Genomics">
        <title>Pest status, molecular evolution, and epigenetic factors derived from the genome assembly of Frankliniella fusca, a thysanopteran phytovirus vector.</title>
        <authorList>
            <person name="Catto M.A."/>
            <person name="Labadie P.E."/>
            <person name="Jacobson A.L."/>
            <person name="Kennedy G.G."/>
            <person name="Srinivasan R."/>
            <person name="Hunt B.G."/>
        </authorList>
    </citation>
    <scope>NUCLEOTIDE SEQUENCE</scope>
    <source>
        <strain evidence="1">PL_HMW_Pooled</strain>
    </source>
</reference>